<dbReference type="KEGG" id="atz:M5E07_09300"/>
<protein>
    <submittedName>
        <fullName evidence="1">Uncharacterized protein</fullName>
    </submittedName>
</protein>
<dbReference type="AlphaFoldDB" id="A0AAE9LP24"/>
<dbReference type="EMBL" id="CP098732">
    <property type="protein sequence ID" value="USE82017.1"/>
    <property type="molecule type" value="Genomic_DNA"/>
</dbReference>
<proteinExistence type="predicted"/>
<evidence type="ECO:0000313" key="2">
    <source>
        <dbReference type="Proteomes" id="UP001056716"/>
    </source>
</evidence>
<dbReference type="Proteomes" id="UP001056716">
    <property type="component" value="Chromosome"/>
</dbReference>
<name>A0AAE9LP24_9GAMM</name>
<sequence>MSNAYKRLLDLIPRESEFVGTVQMADHPNYKVLVIDGSGLVACTAATVFQMGSRVFVRGQLIVRSAPAGEVMNIEV</sequence>
<keyword evidence="2" id="KW-1185">Reference proteome</keyword>
<evidence type="ECO:0000313" key="1">
    <source>
        <dbReference type="EMBL" id="USE82017.1"/>
    </source>
</evidence>
<accession>A0AAE9LP24</accession>
<organism evidence="1 2">
    <name type="scientific">Acinetobacter tibetensis</name>
    <dbReference type="NCBI Taxonomy" id="2943497"/>
    <lineage>
        <taxon>Bacteria</taxon>
        <taxon>Pseudomonadati</taxon>
        <taxon>Pseudomonadota</taxon>
        <taxon>Gammaproteobacteria</taxon>
        <taxon>Moraxellales</taxon>
        <taxon>Moraxellaceae</taxon>
        <taxon>Acinetobacter</taxon>
    </lineage>
</organism>
<dbReference type="RefSeq" id="WP_252218679.1">
    <property type="nucleotide sequence ID" value="NZ_CP098732.1"/>
</dbReference>
<reference evidence="1" key="1">
    <citation type="submission" date="2022-06" db="EMBL/GenBank/DDBJ databases">
        <title>Isolation, identification and characterization of iprodione-degrading strains in Lhasa, Tibet.</title>
        <authorList>
            <person name="Pan H."/>
        </authorList>
    </citation>
    <scope>NUCLEOTIDE SEQUENCE</scope>
    <source>
        <strain evidence="1">Y-23</strain>
    </source>
</reference>
<gene>
    <name evidence="1" type="ORF">M5E07_09300</name>
</gene>